<dbReference type="SUPFAM" id="SSF50814">
    <property type="entry name" value="Lipocalins"/>
    <property type="match status" value="1"/>
</dbReference>
<dbReference type="Gene3D" id="2.40.128.20">
    <property type="match status" value="1"/>
</dbReference>
<dbReference type="PRINTS" id="PR00178">
    <property type="entry name" value="FATTYACIDBP"/>
</dbReference>
<dbReference type="InterPro" id="IPR012674">
    <property type="entry name" value="Calycin"/>
</dbReference>
<comment type="similarity">
    <text evidence="2 6">Belongs to the calycin superfamily. Fatty-acid binding protein (FABP) family.</text>
</comment>
<dbReference type="PANTHER" id="PTHR11955">
    <property type="entry name" value="FATTY ACID BINDING PROTEIN"/>
    <property type="match status" value="1"/>
</dbReference>
<protein>
    <recommendedName>
        <fullName evidence="6">Fatty acid-binding protein, liver</fullName>
        <shortName evidence="6">L-FABP</shortName>
    </recommendedName>
    <alternativeName>
        <fullName evidence="6">Liver-type fatty acid-binding protein</fullName>
    </alternativeName>
</protein>
<dbReference type="OrthoDB" id="9971011at2759"/>
<dbReference type="InterPro" id="IPR000463">
    <property type="entry name" value="Fatty_acid-bd"/>
</dbReference>
<evidence type="ECO:0000256" key="1">
    <source>
        <dbReference type="ARBA" id="ARBA00004496"/>
    </source>
</evidence>
<accession>A0A8C4V7N4</accession>
<comment type="subcellular location">
    <subcellularLocation>
        <location evidence="1 6">Cytoplasm</location>
    </subcellularLocation>
</comment>
<reference evidence="8" key="2">
    <citation type="submission" date="2025-09" db="UniProtKB">
        <authorList>
            <consortium name="Ensembl"/>
        </authorList>
    </citation>
    <scope>IDENTIFICATION</scope>
</reference>
<sequence>MAIKELHHLTSDQLLRQKDLIKPSSAYQQGTFSCVGSTESLSIMNFTGKYELQSHENFEPFMKALGLPDEQIQKGKDIKSISEIVQDGKKFKITVTTGSKVLHNEFTVGEECEVEMLTGEKVKATFQMEGNKLIANLKGLKSVTELNGDTITNTLSMGDLTYKRVSKRI</sequence>
<comment type="domain">
    <text evidence="6">Forms a beta-barrel structure that accommodates hydrophobic ligands in its interior.</text>
</comment>
<dbReference type="GO" id="GO:0015908">
    <property type="term" value="P:fatty acid transport"/>
    <property type="evidence" value="ECO:0007669"/>
    <property type="project" value="UniProtKB-UniRule"/>
</dbReference>
<dbReference type="CDD" id="cd19444">
    <property type="entry name" value="FABP1"/>
    <property type="match status" value="1"/>
</dbReference>
<evidence type="ECO:0000256" key="3">
    <source>
        <dbReference type="ARBA" id="ARBA00022448"/>
    </source>
</evidence>
<organism evidence="8 9">
    <name type="scientific">Falco tinnunculus</name>
    <name type="common">Common kestrel</name>
    <dbReference type="NCBI Taxonomy" id="100819"/>
    <lineage>
        <taxon>Eukaryota</taxon>
        <taxon>Metazoa</taxon>
        <taxon>Chordata</taxon>
        <taxon>Craniata</taxon>
        <taxon>Vertebrata</taxon>
        <taxon>Euteleostomi</taxon>
        <taxon>Archelosauria</taxon>
        <taxon>Archosauria</taxon>
        <taxon>Dinosauria</taxon>
        <taxon>Saurischia</taxon>
        <taxon>Theropoda</taxon>
        <taxon>Coelurosauria</taxon>
        <taxon>Aves</taxon>
        <taxon>Neognathae</taxon>
        <taxon>Neoaves</taxon>
        <taxon>Telluraves</taxon>
        <taxon>Australaves</taxon>
        <taxon>Falconiformes</taxon>
        <taxon>Falconidae</taxon>
        <taxon>Falco</taxon>
    </lineage>
</organism>
<dbReference type="InterPro" id="IPR031259">
    <property type="entry name" value="ILBP"/>
</dbReference>
<evidence type="ECO:0000313" key="9">
    <source>
        <dbReference type="Proteomes" id="UP000694562"/>
    </source>
</evidence>
<comment type="function">
    <text evidence="6">Binds free fatty acids and their coenzyme A derivatives, bilirubin, and some other small molecules in the cytoplasm. Involved in intracellular lipid transport.</text>
</comment>
<evidence type="ECO:0000256" key="2">
    <source>
        <dbReference type="ARBA" id="ARBA00008390"/>
    </source>
</evidence>
<name>A0A8C4V7N4_FALTI</name>
<evidence type="ECO:0000313" key="8">
    <source>
        <dbReference type="Ensembl" id="ENSFTIP00000022986.1"/>
    </source>
</evidence>
<reference evidence="8" key="1">
    <citation type="submission" date="2025-08" db="UniProtKB">
        <authorList>
            <consortium name="Ensembl"/>
        </authorList>
    </citation>
    <scope>IDENTIFICATION</scope>
</reference>
<evidence type="ECO:0000256" key="4">
    <source>
        <dbReference type="ARBA" id="ARBA00022490"/>
    </source>
</evidence>
<dbReference type="AlphaFoldDB" id="A0A8C4V7N4"/>
<dbReference type="PROSITE" id="PS00214">
    <property type="entry name" value="FABP"/>
    <property type="match status" value="1"/>
</dbReference>
<keyword evidence="4 6" id="KW-0963">Cytoplasm</keyword>
<dbReference type="OMA" id="GKYQVQT"/>
<dbReference type="Pfam" id="PF14651">
    <property type="entry name" value="Lipocalin_7"/>
    <property type="match status" value="1"/>
</dbReference>
<dbReference type="GO" id="GO:0005737">
    <property type="term" value="C:cytoplasm"/>
    <property type="evidence" value="ECO:0007669"/>
    <property type="project" value="UniProtKB-SubCell"/>
</dbReference>
<keyword evidence="3 6" id="KW-0813">Transport</keyword>
<feature type="domain" description="Cytosolic fatty-acid binding proteins" evidence="7">
    <location>
        <begin position="48"/>
        <end position="65"/>
    </location>
</feature>
<dbReference type="Proteomes" id="UP000694562">
    <property type="component" value="Unplaced"/>
</dbReference>
<dbReference type="Ensembl" id="ENSFTIT00000023939.1">
    <property type="protein sequence ID" value="ENSFTIP00000022986.1"/>
    <property type="gene ID" value="ENSFTIG00000014790.1"/>
</dbReference>
<keyword evidence="5 6" id="KW-0446">Lipid-binding</keyword>
<evidence type="ECO:0000259" key="7">
    <source>
        <dbReference type="PROSITE" id="PS00214"/>
    </source>
</evidence>
<dbReference type="PROSITE" id="PS51257">
    <property type="entry name" value="PROKAR_LIPOPROTEIN"/>
    <property type="match status" value="1"/>
</dbReference>
<dbReference type="GO" id="GO:0005504">
    <property type="term" value="F:fatty acid binding"/>
    <property type="evidence" value="ECO:0007669"/>
    <property type="project" value="UniProtKB-UniRule"/>
</dbReference>
<proteinExistence type="inferred from homology"/>
<evidence type="ECO:0000256" key="6">
    <source>
        <dbReference type="RuleBase" id="RU369022"/>
    </source>
</evidence>
<evidence type="ECO:0000256" key="5">
    <source>
        <dbReference type="ARBA" id="ARBA00023121"/>
    </source>
</evidence>
<keyword evidence="9" id="KW-1185">Reference proteome</keyword>
<dbReference type="FunFam" id="2.40.128.20:FF:000006">
    <property type="entry name" value="Fatty acid-binding protein, liver"/>
    <property type="match status" value="1"/>
</dbReference>